<accession>A0A4S8MMF9</accession>
<reference evidence="1 2" key="1">
    <citation type="journal article" date="2019" name="Nat. Ecol. Evol.">
        <title>Megaphylogeny resolves global patterns of mushroom evolution.</title>
        <authorList>
            <person name="Varga T."/>
            <person name="Krizsan K."/>
            <person name="Foldi C."/>
            <person name="Dima B."/>
            <person name="Sanchez-Garcia M."/>
            <person name="Sanchez-Ramirez S."/>
            <person name="Szollosi G.J."/>
            <person name="Szarkandi J.G."/>
            <person name="Papp V."/>
            <person name="Albert L."/>
            <person name="Andreopoulos W."/>
            <person name="Angelini C."/>
            <person name="Antonin V."/>
            <person name="Barry K.W."/>
            <person name="Bougher N.L."/>
            <person name="Buchanan P."/>
            <person name="Buyck B."/>
            <person name="Bense V."/>
            <person name="Catcheside P."/>
            <person name="Chovatia M."/>
            <person name="Cooper J."/>
            <person name="Damon W."/>
            <person name="Desjardin D."/>
            <person name="Finy P."/>
            <person name="Geml J."/>
            <person name="Haridas S."/>
            <person name="Hughes K."/>
            <person name="Justo A."/>
            <person name="Karasinski D."/>
            <person name="Kautmanova I."/>
            <person name="Kiss B."/>
            <person name="Kocsube S."/>
            <person name="Kotiranta H."/>
            <person name="LaButti K.M."/>
            <person name="Lechner B.E."/>
            <person name="Liimatainen K."/>
            <person name="Lipzen A."/>
            <person name="Lukacs Z."/>
            <person name="Mihaltcheva S."/>
            <person name="Morgado L.N."/>
            <person name="Niskanen T."/>
            <person name="Noordeloos M.E."/>
            <person name="Ohm R.A."/>
            <person name="Ortiz-Santana B."/>
            <person name="Ovrebo C."/>
            <person name="Racz N."/>
            <person name="Riley R."/>
            <person name="Savchenko A."/>
            <person name="Shiryaev A."/>
            <person name="Soop K."/>
            <person name="Spirin V."/>
            <person name="Szebenyi C."/>
            <person name="Tomsovsky M."/>
            <person name="Tulloss R.E."/>
            <person name="Uehling J."/>
            <person name="Grigoriev I.V."/>
            <person name="Vagvolgyi C."/>
            <person name="Papp T."/>
            <person name="Martin F.M."/>
            <person name="Miettinen O."/>
            <person name="Hibbett D.S."/>
            <person name="Nagy L.G."/>
        </authorList>
    </citation>
    <scope>NUCLEOTIDE SEQUENCE [LARGE SCALE GENOMIC DNA]</scope>
    <source>
        <strain evidence="1 2">CBS 962.96</strain>
    </source>
</reference>
<proteinExistence type="predicted"/>
<evidence type="ECO:0000313" key="1">
    <source>
        <dbReference type="EMBL" id="THV04078.1"/>
    </source>
</evidence>
<dbReference type="AlphaFoldDB" id="A0A4S8MMF9"/>
<organism evidence="1 2">
    <name type="scientific">Dendrothele bispora (strain CBS 962.96)</name>
    <dbReference type="NCBI Taxonomy" id="1314807"/>
    <lineage>
        <taxon>Eukaryota</taxon>
        <taxon>Fungi</taxon>
        <taxon>Dikarya</taxon>
        <taxon>Basidiomycota</taxon>
        <taxon>Agaricomycotina</taxon>
        <taxon>Agaricomycetes</taxon>
        <taxon>Agaricomycetidae</taxon>
        <taxon>Agaricales</taxon>
        <taxon>Agaricales incertae sedis</taxon>
        <taxon>Dendrothele</taxon>
    </lineage>
</organism>
<dbReference type="Proteomes" id="UP000297245">
    <property type="component" value="Unassembled WGS sequence"/>
</dbReference>
<keyword evidence="2" id="KW-1185">Reference proteome</keyword>
<sequence>ELSTGSCERCLLGDDFHCPNAERYGQSSFDISPLGTIAKQKEKWLFKIPESQF</sequence>
<name>A0A4S8MMF9_DENBC</name>
<gene>
    <name evidence="1" type="ORF">K435DRAFT_650065</name>
</gene>
<evidence type="ECO:0000313" key="2">
    <source>
        <dbReference type="Proteomes" id="UP000297245"/>
    </source>
</evidence>
<feature type="non-terminal residue" evidence="1">
    <location>
        <position position="1"/>
    </location>
</feature>
<dbReference type="EMBL" id="ML179060">
    <property type="protein sequence ID" value="THV04078.1"/>
    <property type="molecule type" value="Genomic_DNA"/>
</dbReference>
<protein>
    <submittedName>
        <fullName evidence="1">Uncharacterized protein</fullName>
    </submittedName>
</protein>